<keyword evidence="11" id="KW-1185">Reference proteome</keyword>
<dbReference type="Gene3D" id="1.10.630.10">
    <property type="entry name" value="Cytochrome P450"/>
    <property type="match status" value="1"/>
</dbReference>
<keyword evidence="6 8" id="KW-0408">Iron</keyword>
<dbReference type="PANTHER" id="PTHR24305">
    <property type="entry name" value="CYTOCHROME P450"/>
    <property type="match status" value="1"/>
</dbReference>
<keyword evidence="3 8" id="KW-0349">Heme</keyword>
<dbReference type="SUPFAM" id="SSF48264">
    <property type="entry name" value="Cytochrome P450"/>
    <property type="match status" value="1"/>
</dbReference>
<protein>
    <submittedName>
        <fullName evidence="10">Trichodiene oxygenase</fullName>
    </submittedName>
</protein>
<keyword evidence="9" id="KW-0472">Membrane</keyword>
<evidence type="ECO:0000256" key="5">
    <source>
        <dbReference type="ARBA" id="ARBA00023002"/>
    </source>
</evidence>
<organism evidence="10 11">
    <name type="scientific">Apiospora aurea</name>
    <dbReference type="NCBI Taxonomy" id="335848"/>
    <lineage>
        <taxon>Eukaryota</taxon>
        <taxon>Fungi</taxon>
        <taxon>Dikarya</taxon>
        <taxon>Ascomycota</taxon>
        <taxon>Pezizomycotina</taxon>
        <taxon>Sordariomycetes</taxon>
        <taxon>Xylariomycetidae</taxon>
        <taxon>Amphisphaeriales</taxon>
        <taxon>Apiosporaceae</taxon>
        <taxon>Apiospora</taxon>
    </lineage>
</organism>
<keyword evidence="9" id="KW-1133">Transmembrane helix</keyword>
<comment type="cofactor">
    <cofactor evidence="1">
        <name>heme</name>
        <dbReference type="ChEBI" id="CHEBI:30413"/>
    </cofactor>
</comment>
<keyword evidence="7 8" id="KW-0503">Monooxygenase</keyword>
<evidence type="ECO:0000256" key="8">
    <source>
        <dbReference type="RuleBase" id="RU000461"/>
    </source>
</evidence>
<accession>A0ABR1Q293</accession>
<dbReference type="InterPro" id="IPR002403">
    <property type="entry name" value="Cyt_P450_E_grp-IV"/>
</dbReference>
<comment type="caution">
    <text evidence="10">The sequence shown here is derived from an EMBL/GenBank/DDBJ whole genome shotgun (WGS) entry which is preliminary data.</text>
</comment>
<name>A0ABR1Q293_9PEZI</name>
<evidence type="ECO:0000256" key="9">
    <source>
        <dbReference type="SAM" id="Phobius"/>
    </source>
</evidence>
<dbReference type="PANTHER" id="PTHR24305:SF157">
    <property type="entry name" value="N-ACETYLTRYPTOPHAN 6-HYDROXYLASE IVOC-RELATED"/>
    <property type="match status" value="1"/>
</dbReference>
<feature type="transmembrane region" description="Helical" evidence="9">
    <location>
        <begin position="12"/>
        <end position="31"/>
    </location>
</feature>
<gene>
    <name evidence="10" type="ORF">PG986_010413</name>
</gene>
<dbReference type="InterPro" id="IPR001128">
    <property type="entry name" value="Cyt_P450"/>
</dbReference>
<keyword evidence="5 8" id="KW-0560">Oxidoreductase</keyword>
<evidence type="ECO:0000313" key="10">
    <source>
        <dbReference type="EMBL" id="KAK7946092.1"/>
    </source>
</evidence>
<evidence type="ECO:0000313" key="11">
    <source>
        <dbReference type="Proteomes" id="UP001391051"/>
    </source>
</evidence>
<dbReference type="Proteomes" id="UP001391051">
    <property type="component" value="Unassembled WGS sequence"/>
</dbReference>
<dbReference type="EMBL" id="JAQQWE010000007">
    <property type="protein sequence ID" value="KAK7946092.1"/>
    <property type="molecule type" value="Genomic_DNA"/>
</dbReference>
<dbReference type="PRINTS" id="PR00385">
    <property type="entry name" value="P450"/>
</dbReference>
<keyword evidence="4 8" id="KW-0479">Metal-binding</keyword>
<dbReference type="InterPro" id="IPR050121">
    <property type="entry name" value="Cytochrome_P450_monoxygenase"/>
</dbReference>
<dbReference type="InterPro" id="IPR017972">
    <property type="entry name" value="Cyt_P450_CS"/>
</dbReference>
<evidence type="ECO:0000256" key="1">
    <source>
        <dbReference type="ARBA" id="ARBA00001971"/>
    </source>
</evidence>
<dbReference type="Pfam" id="PF00067">
    <property type="entry name" value="p450"/>
    <property type="match status" value="1"/>
</dbReference>
<proteinExistence type="inferred from homology"/>
<dbReference type="GeneID" id="92079697"/>
<sequence length="506" mass="56997">MRSLLDQLSWKHVIAPIAVYFLTLAFYRLFLHPLAGFPGPKLAAITRYVEAYYDVVCGGQYTFKLAEMHKKYGPIIRISPYELHISDPSFYEKLYNREGRWDKYDWTWNAFGAPSATICSVKHEAHKHRRAALNPFFSKTSVAKRVGIIQRLASELCRKVDSFAVSESSQISMSAAISAFVRDVSTEFVIGKQYHILDAQDLNADVAVLFQGTGNLWRRTKHIPWYGSLLRYMPTSLVKKTSNHGVTAFVFFLQDMMKVTSDYFVSLRSAATDPDAPRTIVHEILDSELPPDEKSMGRVFQEVGTISGAGNETVAGCLSMILYHVYANQTILVRLRSELVAARHEPGPSLTVLENLPYLTAVLMEGLRLSPALATRAQRIAPDRDLVYNGQVIPAGTPVGMTTLLMHTDPDIYPDPTCFDPERWVDMDVRRKAEKTYAPFGRGTRMCLGMYLAWAELYMVVSTLVERFDLEFDPAALGDLECTSDEFLIGTTKRNGLRAYVKRVGI</sequence>
<evidence type="ECO:0000256" key="3">
    <source>
        <dbReference type="ARBA" id="ARBA00022617"/>
    </source>
</evidence>
<comment type="similarity">
    <text evidence="2 8">Belongs to the cytochrome P450 family.</text>
</comment>
<reference evidence="10 11" key="1">
    <citation type="submission" date="2023-01" db="EMBL/GenBank/DDBJ databases">
        <title>Analysis of 21 Apiospora genomes using comparative genomics revels a genus with tremendous synthesis potential of carbohydrate active enzymes and secondary metabolites.</title>
        <authorList>
            <person name="Sorensen T."/>
        </authorList>
    </citation>
    <scope>NUCLEOTIDE SEQUENCE [LARGE SCALE GENOMIC DNA]</scope>
    <source>
        <strain evidence="10 11">CBS 24483</strain>
    </source>
</reference>
<evidence type="ECO:0000256" key="6">
    <source>
        <dbReference type="ARBA" id="ARBA00023004"/>
    </source>
</evidence>
<evidence type="ECO:0000256" key="4">
    <source>
        <dbReference type="ARBA" id="ARBA00022723"/>
    </source>
</evidence>
<dbReference type="RefSeq" id="XP_066696126.1">
    <property type="nucleotide sequence ID" value="XM_066846635.1"/>
</dbReference>
<dbReference type="PRINTS" id="PR00465">
    <property type="entry name" value="EP450IV"/>
</dbReference>
<evidence type="ECO:0000256" key="2">
    <source>
        <dbReference type="ARBA" id="ARBA00010617"/>
    </source>
</evidence>
<keyword evidence="9" id="KW-0812">Transmembrane</keyword>
<dbReference type="InterPro" id="IPR036396">
    <property type="entry name" value="Cyt_P450_sf"/>
</dbReference>
<dbReference type="CDD" id="cd11062">
    <property type="entry name" value="CYP58-like"/>
    <property type="match status" value="1"/>
</dbReference>
<dbReference type="PROSITE" id="PS00086">
    <property type="entry name" value="CYTOCHROME_P450"/>
    <property type="match status" value="1"/>
</dbReference>
<evidence type="ECO:0000256" key="7">
    <source>
        <dbReference type="ARBA" id="ARBA00023033"/>
    </source>
</evidence>